<accession>A0A6A5WGM2</accession>
<sequence>MKGMKRYWVVWTVISLHFHGSTPLDARSSFSSFCDVYLLALDFSGRRMSNSRSGVHAMHLWNHSLPSLQTCEMNCGEEIKKL</sequence>
<proteinExistence type="predicted"/>
<name>A0A6A5WGM2_9PLEO</name>
<evidence type="ECO:0000313" key="3">
    <source>
        <dbReference type="Proteomes" id="UP000799779"/>
    </source>
</evidence>
<dbReference type="AlphaFoldDB" id="A0A6A5WGM2"/>
<reference evidence="2" key="1">
    <citation type="journal article" date="2020" name="Stud. Mycol.">
        <title>101 Dothideomycetes genomes: a test case for predicting lifestyles and emergence of pathogens.</title>
        <authorList>
            <person name="Haridas S."/>
            <person name="Albert R."/>
            <person name="Binder M."/>
            <person name="Bloem J."/>
            <person name="Labutti K."/>
            <person name="Salamov A."/>
            <person name="Andreopoulos B."/>
            <person name="Baker S."/>
            <person name="Barry K."/>
            <person name="Bills G."/>
            <person name="Bluhm B."/>
            <person name="Cannon C."/>
            <person name="Castanera R."/>
            <person name="Culley D."/>
            <person name="Daum C."/>
            <person name="Ezra D."/>
            <person name="Gonzalez J."/>
            <person name="Henrissat B."/>
            <person name="Kuo A."/>
            <person name="Liang C."/>
            <person name="Lipzen A."/>
            <person name="Lutzoni F."/>
            <person name="Magnuson J."/>
            <person name="Mondo S."/>
            <person name="Nolan M."/>
            <person name="Ohm R."/>
            <person name="Pangilinan J."/>
            <person name="Park H.-J."/>
            <person name="Ramirez L."/>
            <person name="Alfaro M."/>
            <person name="Sun H."/>
            <person name="Tritt A."/>
            <person name="Yoshinaga Y."/>
            <person name="Zwiers L.-H."/>
            <person name="Turgeon B."/>
            <person name="Goodwin S."/>
            <person name="Spatafora J."/>
            <person name="Crous P."/>
            <person name="Grigoriev I."/>
        </authorList>
    </citation>
    <scope>NUCLEOTIDE SEQUENCE</scope>
    <source>
        <strain evidence="2">CBS 123094</strain>
    </source>
</reference>
<protein>
    <recommendedName>
        <fullName evidence="4">Secreted protein</fullName>
    </recommendedName>
</protein>
<feature type="signal peptide" evidence="1">
    <location>
        <begin position="1"/>
        <end position="23"/>
    </location>
</feature>
<dbReference type="EMBL" id="ML977586">
    <property type="protein sequence ID" value="KAF2000983.1"/>
    <property type="molecule type" value="Genomic_DNA"/>
</dbReference>
<feature type="chain" id="PRO_5025504647" description="Secreted protein" evidence="1">
    <location>
        <begin position="24"/>
        <end position="82"/>
    </location>
</feature>
<evidence type="ECO:0000313" key="2">
    <source>
        <dbReference type="EMBL" id="KAF2000983.1"/>
    </source>
</evidence>
<keyword evidence="3" id="KW-1185">Reference proteome</keyword>
<keyword evidence="1" id="KW-0732">Signal</keyword>
<gene>
    <name evidence="2" type="ORF">P154DRAFT_191967</name>
</gene>
<organism evidence="2 3">
    <name type="scientific">Amniculicola lignicola CBS 123094</name>
    <dbReference type="NCBI Taxonomy" id="1392246"/>
    <lineage>
        <taxon>Eukaryota</taxon>
        <taxon>Fungi</taxon>
        <taxon>Dikarya</taxon>
        <taxon>Ascomycota</taxon>
        <taxon>Pezizomycotina</taxon>
        <taxon>Dothideomycetes</taxon>
        <taxon>Pleosporomycetidae</taxon>
        <taxon>Pleosporales</taxon>
        <taxon>Amniculicolaceae</taxon>
        <taxon>Amniculicola</taxon>
    </lineage>
</organism>
<dbReference type="Proteomes" id="UP000799779">
    <property type="component" value="Unassembled WGS sequence"/>
</dbReference>
<evidence type="ECO:0000256" key="1">
    <source>
        <dbReference type="SAM" id="SignalP"/>
    </source>
</evidence>
<evidence type="ECO:0008006" key="4">
    <source>
        <dbReference type="Google" id="ProtNLM"/>
    </source>
</evidence>